<dbReference type="RefSeq" id="WP_242778161.1">
    <property type="nucleotide sequence ID" value="NZ_JALDAY010000022.1"/>
</dbReference>
<name>A0ABS9YNU0_9ACTN</name>
<dbReference type="Pfam" id="PF04339">
    <property type="entry name" value="FemAB_like"/>
    <property type="match status" value="1"/>
</dbReference>
<dbReference type="Gene3D" id="3.40.630.30">
    <property type="match status" value="1"/>
</dbReference>
<organism evidence="1 2">
    <name type="scientific">Streptomyces cylindrosporus</name>
    <dbReference type="NCBI Taxonomy" id="2927583"/>
    <lineage>
        <taxon>Bacteria</taxon>
        <taxon>Bacillati</taxon>
        <taxon>Actinomycetota</taxon>
        <taxon>Actinomycetes</taxon>
        <taxon>Kitasatosporales</taxon>
        <taxon>Streptomycetaceae</taxon>
        <taxon>Streptomyces</taxon>
    </lineage>
</organism>
<dbReference type="EMBL" id="JALDAY010000022">
    <property type="protein sequence ID" value="MCI3278928.1"/>
    <property type="molecule type" value="Genomic_DNA"/>
</dbReference>
<dbReference type="Proteomes" id="UP001165269">
    <property type="component" value="Unassembled WGS sequence"/>
</dbReference>
<proteinExistence type="predicted"/>
<accession>A0ABS9YNU0</accession>
<sequence>MKTRIVGTLHEVPEPDWDRLARPAGLYLSHRWLLGQEPDPTATPSYALVTDDDGTLLAAAPLYLVHSEPNDFYVPDPPGPRVLAGARRGYHNAPLTHPGLTPARRTACLALLRDCARAHAERHGTTHWWPYLTEAAAGRLAEVYEGAVPRHVEDDATIPLPGNGFEDYLASLPSKRRVAIRHERAAFQASGLTVRHEPLSTCYREAGALLAALQHAHGHPGDDTDPMTRLLGEQAEAMGEQAHVTAAYDGRHMAAFSLYYHFGDTTWLRACGTAPSCPAPFAYFNLTYYLPIEAAYRHGTTALHAGMKTIQAKRLRGARITALFDLR</sequence>
<gene>
    <name evidence="1" type="ORF">MQP27_48485</name>
</gene>
<keyword evidence="2" id="KW-1185">Reference proteome</keyword>
<dbReference type="PANTHER" id="PTHR47017">
    <property type="entry name" value="ACYL-COA"/>
    <property type="match status" value="1"/>
</dbReference>
<reference evidence="1" key="1">
    <citation type="submission" date="2022-03" db="EMBL/GenBank/DDBJ databases">
        <title>Streptomyces 7R015 and 7R016 isolated from Barleria lupulina in Thailand.</title>
        <authorList>
            <person name="Kanchanasin P."/>
            <person name="Phongsopitanun W."/>
            <person name="Tanasupawat S."/>
        </authorList>
    </citation>
    <scope>NUCLEOTIDE SEQUENCE</scope>
    <source>
        <strain evidence="1">7R015</strain>
    </source>
</reference>
<dbReference type="InterPro" id="IPR016181">
    <property type="entry name" value="Acyl_CoA_acyltransferase"/>
</dbReference>
<dbReference type="InterPro" id="IPR007434">
    <property type="entry name" value="FemAB-like"/>
</dbReference>
<evidence type="ECO:0000313" key="2">
    <source>
        <dbReference type="Proteomes" id="UP001165269"/>
    </source>
</evidence>
<dbReference type="PANTHER" id="PTHR47017:SF1">
    <property type="entry name" value="ACYL-COA"/>
    <property type="match status" value="1"/>
</dbReference>
<comment type="caution">
    <text evidence="1">The sequence shown here is derived from an EMBL/GenBank/DDBJ whole genome shotgun (WGS) entry which is preliminary data.</text>
</comment>
<dbReference type="SUPFAM" id="SSF55729">
    <property type="entry name" value="Acyl-CoA N-acyltransferases (Nat)"/>
    <property type="match status" value="1"/>
</dbReference>
<evidence type="ECO:0000313" key="1">
    <source>
        <dbReference type="EMBL" id="MCI3278928.1"/>
    </source>
</evidence>
<protein>
    <submittedName>
        <fullName evidence="1">GNAT family N-acetyltransferase</fullName>
    </submittedName>
</protein>